<reference evidence="1 2" key="2">
    <citation type="submission" date="2017-09" db="EMBL/GenBank/DDBJ databases">
        <title>Extensive intraspecific genome diversity in a model arbuscular mycorrhizal fungus.</title>
        <authorList>
            <person name="Chen E.C."/>
            <person name="Morin E."/>
            <person name="Beaudet D."/>
            <person name="Noel J."/>
            <person name="Ndikumana S."/>
            <person name="Charron P."/>
            <person name="St-Onge C."/>
            <person name="Giorgi J."/>
            <person name="Grigoriev I.V."/>
            <person name="Roux C."/>
            <person name="Martin F.M."/>
            <person name="Corradi N."/>
        </authorList>
    </citation>
    <scope>NUCLEOTIDE SEQUENCE [LARGE SCALE GENOMIC DNA]</scope>
    <source>
        <strain evidence="1 2">A5</strain>
    </source>
</reference>
<dbReference type="AlphaFoldDB" id="A0A2N0NFF4"/>
<organism evidence="1 2">
    <name type="scientific">Rhizophagus irregularis</name>
    <dbReference type="NCBI Taxonomy" id="588596"/>
    <lineage>
        <taxon>Eukaryota</taxon>
        <taxon>Fungi</taxon>
        <taxon>Fungi incertae sedis</taxon>
        <taxon>Mucoromycota</taxon>
        <taxon>Glomeromycotina</taxon>
        <taxon>Glomeromycetes</taxon>
        <taxon>Glomerales</taxon>
        <taxon>Glomeraceae</taxon>
        <taxon>Rhizophagus</taxon>
    </lineage>
</organism>
<comment type="caution">
    <text evidence="1">The sequence shown here is derived from an EMBL/GenBank/DDBJ whole genome shotgun (WGS) entry which is preliminary data.</text>
</comment>
<dbReference type="EMBL" id="LLXJ01008386">
    <property type="protein sequence ID" value="PKB93311.1"/>
    <property type="molecule type" value="Genomic_DNA"/>
</dbReference>
<sequence>MHLFLCKKRRAKLHQLLTSYLHHLTQKLKEAGDNARCDYSSQIDRITSLPCWTFSSSNWSSYNLVCGCLPTAFLEVFESLSIPRLIAMNVVAAIHNNFVNKFCKRIWNPRSYDKGLWEHAINITPKLKQSSRPKVASTLIGIYQGGDLGSVSISDFSFEFSFNFNFFLKDYIALFLIKAAMPCLPKSMTYDLFWRYSGS</sequence>
<dbReference type="VEuPathDB" id="FungiDB:FUN_020634"/>
<evidence type="ECO:0000313" key="2">
    <source>
        <dbReference type="Proteomes" id="UP000232722"/>
    </source>
</evidence>
<evidence type="ECO:0000313" key="1">
    <source>
        <dbReference type="EMBL" id="PKB93311.1"/>
    </source>
</evidence>
<proteinExistence type="predicted"/>
<protein>
    <submittedName>
        <fullName evidence="1">Uncharacterized protein</fullName>
    </submittedName>
</protein>
<gene>
    <name evidence="1" type="ORF">RhiirA5_441679</name>
</gene>
<name>A0A2N0NFF4_9GLOM</name>
<reference evidence="1 2" key="1">
    <citation type="submission" date="2016-04" db="EMBL/GenBank/DDBJ databases">
        <title>Genome analyses suggest a sexual origin of heterokaryosis in a supposedly ancient asexual fungus.</title>
        <authorList>
            <person name="Ropars J."/>
            <person name="Sedzielewska K."/>
            <person name="Noel J."/>
            <person name="Charron P."/>
            <person name="Farinelli L."/>
            <person name="Marton T."/>
            <person name="Kruger M."/>
            <person name="Pelin A."/>
            <person name="Brachmann A."/>
            <person name="Corradi N."/>
        </authorList>
    </citation>
    <scope>NUCLEOTIDE SEQUENCE [LARGE SCALE GENOMIC DNA]</scope>
    <source>
        <strain evidence="1 2">A5</strain>
    </source>
</reference>
<accession>A0A2N0NFF4</accession>
<dbReference type="Proteomes" id="UP000232722">
    <property type="component" value="Unassembled WGS sequence"/>
</dbReference>